<dbReference type="EMBL" id="GBRH01159947">
    <property type="protein sequence ID" value="JAE37949.1"/>
    <property type="molecule type" value="Transcribed_RNA"/>
</dbReference>
<sequence length="26" mass="3015">MPWVDMVTSPASRYEWGQRRGAIHPS</sequence>
<protein>
    <submittedName>
        <fullName evidence="1">Uncharacterized protein</fullName>
    </submittedName>
</protein>
<name>A0A0A9HQ33_ARUDO</name>
<accession>A0A0A9HQ33</accession>
<dbReference type="AlphaFoldDB" id="A0A0A9HQ33"/>
<reference evidence="1" key="2">
    <citation type="journal article" date="2015" name="Data Brief">
        <title>Shoot transcriptome of the giant reed, Arundo donax.</title>
        <authorList>
            <person name="Barrero R.A."/>
            <person name="Guerrero F.D."/>
            <person name="Moolhuijzen P."/>
            <person name="Goolsby J.A."/>
            <person name="Tidwell J."/>
            <person name="Bellgard S.E."/>
            <person name="Bellgard M.I."/>
        </authorList>
    </citation>
    <scope>NUCLEOTIDE SEQUENCE</scope>
    <source>
        <tissue evidence="1">Shoot tissue taken approximately 20 cm above the soil surface</tissue>
    </source>
</reference>
<reference evidence="1" key="1">
    <citation type="submission" date="2014-09" db="EMBL/GenBank/DDBJ databases">
        <authorList>
            <person name="Magalhaes I.L.F."/>
            <person name="Oliveira U."/>
            <person name="Santos F.R."/>
            <person name="Vidigal T.H.D.A."/>
            <person name="Brescovit A.D."/>
            <person name="Santos A.J."/>
        </authorList>
    </citation>
    <scope>NUCLEOTIDE SEQUENCE</scope>
    <source>
        <tissue evidence="1">Shoot tissue taken approximately 20 cm above the soil surface</tissue>
    </source>
</reference>
<organism evidence="1">
    <name type="scientific">Arundo donax</name>
    <name type="common">Giant reed</name>
    <name type="synonym">Donax arundinaceus</name>
    <dbReference type="NCBI Taxonomy" id="35708"/>
    <lineage>
        <taxon>Eukaryota</taxon>
        <taxon>Viridiplantae</taxon>
        <taxon>Streptophyta</taxon>
        <taxon>Embryophyta</taxon>
        <taxon>Tracheophyta</taxon>
        <taxon>Spermatophyta</taxon>
        <taxon>Magnoliopsida</taxon>
        <taxon>Liliopsida</taxon>
        <taxon>Poales</taxon>
        <taxon>Poaceae</taxon>
        <taxon>PACMAD clade</taxon>
        <taxon>Arundinoideae</taxon>
        <taxon>Arundineae</taxon>
        <taxon>Arundo</taxon>
    </lineage>
</organism>
<evidence type="ECO:0000313" key="1">
    <source>
        <dbReference type="EMBL" id="JAE37949.1"/>
    </source>
</evidence>
<proteinExistence type="predicted"/>